<dbReference type="Proteomes" id="UP000032946">
    <property type="component" value="Chromosome"/>
</dbReference>
<reference evidence="1 2" key="1">
    <citation type="submission" date="2014-02" db="EMBL/GenBank/DDBJ databases">
        <authorList>
            <person name="Genoscope - CEA"/>
        </authorList>
    </citation>
    <scope>NUCLEOTIDE SEQUENCE [LARGE SCALE GENOMIC DNA]</scope>
    <source>
        <strain evidence="1 2">PCC 8005</strain>
    </source>
</reference>
<protein>
    <submittedName>
        <fullName evidence="1">Uncharacterized protein</fullName>
    </submittedName>
</protein>
<dbReference type="AlphaFoldDB" id="A0A9P1NXY6"/>
<gene>
    <name evidence="1" type="ORF">ARTHRO_10920</name>
</gene>
<evidence type="ECO:0000313" key="2">
    <source>
        <dbReference type="Proteomes" id="UP000032946"/>
    </source>
</evidence>
<organism evidence="1 2">
    <name type="scientific">Limnospira indica PCC 8005</name>
    <dbReference type="NCBI Taxonomy" id="376219"/>
    <lineage>
        <taxon>Bacteria</taxon>
        <taxon>Bacillati</taxon>
        <taxon>Cyanobacteriota</taxon>
        <taxon>Cyanophyceae</taxon>
        <taxon>Oscillatoriophycideae</taxon>
        <taxon>Oscillatoriales</taxon>
        <taxon>Sirenicapillariaceae</taxon>
        <taxon>Limnospira</taxon>
    </lineage>
</organism>
<keyword evidence="2" id="KW-1185">Reference proteome</keyword>
<proteinExistence type="predicted"/>
<sequence>MMGEAIVLPIAFPEVNQRLWAALTINYKLVIIPI</sequence>
<accession>A0A9P1NXY6</accession>
<evidence type="ECO:0000313" key="1">
    <source>
        <dbReference type="EMBL" id="CDM93247.1"/>
    </source>
</evidence>
<name>A0A9P1NXY6_9CYAN</name>
<dbReference type="EMBL" id="FO818640">
    <property type="protein sequence ID" value="CDM93247.1"/>
    <property type="molecule type" value="Genomic_DNA"/>
</dbReference>